<dbReference type="InterPro" id="IPR005754">
    <property type="entry name" value="Sortase"/>
</dbReference>
<dbReference type="Gene3D" id="2.40.260.10">
    <property type="entry name" value="Sortase"/>
    <property type="match status" value="1"/>
</dbReference>
<evidence type="ECO:0000256" key="2">
    <source>
        <dbReference type="SAM" id="MobiDB-lite"/>
    </source>
</evidence>
<reference evidence="4 5" key="1">
    <citation type="submission" date="2019-02" db="EMBL/GenBank/DDBJ databases">
        <title>Sequencing the genomes of 1000 actinobacteria strains.</title>
        <authorList>
            <person name="Klenk H.-P."/>
        </authorList>
    </citation>
    <scope>NUCLEOTIDE SEQUENCE [LARGE SCALE GENOMIC DNA]</scope>
    <source>
        <strain evidence="4 5">DSM 44509</strain>
    </source>
</reference>
<organism evidence="4 5">
    <name type="scientific">Blastococcus saxobsidens</name>
    <dbReference type="NCBI Taxonomy" id="138336"/>
    <lineage>
        <taxon>Bacteria</taxon>
        <taxon>Bacillati</taxon>
        <taxon>Actinomycetota</taxon>
        <taxon>Actinomycetes</taxon>
        <taxon>Geodermatophilales</taxon>
        <taxon>Geodermatophilaceae</taxon>
        <taxon>Blastococcus</taxon>
    </lineage>
</organism>
<keyword evidence="3" id="KW-1133">Transmembrane helix</keyword>
<feature type="compositionally biased region" description="Basic and acidic residues" evidence="2">
    <location>
        <begin position="24"/>
        <end position="33"/>
    </location>
</feature>
<dbReference type="GO" id="GO:0016787">
    <property type="term" value="F:hydrolase activity"/>
    <property type="evidence" value="ECO:0007669"/>
    <property type="project" value="UniProtKB-KW"/>
</dbReference>
<sequence>MPDMTQPTSSSDDSYGHEPSLLESELRQGDPHSHARRKGVPVWLLPTLGALAAGLLLGYLVFGGTEGTASRPPAAQSAPVDASQPASPVVTSLARAEPVHIDIPAIEVSSSLVDLGLNGDGTLEVPVDFAKAGWFTGGNYPGDPQGPPGLIAGHVDDFTGPAVFFRLTELSIGDEVLVTRADNTVAVFTVSDAQQYPKDALPTDEIYAPVGNSEIVLITCTGDFDQTARSYQDNFVVRATLDMERSLEESDKRVAAGMTAPAGNLPNV</sequence>
<dbReference type="OrthoDB" id="525039at2"/>
<dbReference type="InterPro" id="IPR023365">
    <property type="entry name" value="Sortase_dom-sf"/>
</dbReference>
<evidence type="ECO:0000256" key="1">
    <source>
        <dbReference type="ARBA" id="ARBA00022801"/>
    </source>
</evidence>
<keyword evidence="3" id="KW-0812">Transmembrane</keyword>
<evidence type="ECO:0000313" key="4">
    <source>
        <dbReference type="EMBL" id="RZU33982.1"/>
    </source>
</evidence>
<keyword evidence="1" id="KW-0378">Hydrolase</keyword>
<feature type="transmembrane region" description="Helical" evidence="3">
    <location>
        <begin position="42"/>
        <end position="62"/>
    </location>
</feature>
<keyword evidence="5" id="KW-1185">Reference proteome</keyword>
<evidence type="ECO:0000313" key="5">
    <source>
        <dbReference type="Proteomes" id="UP000292507"/>
    </source>
</evidence>
<dbReference type="EMBL" id="SHKV01000001">
    <property type="protein sequence ID" value="RZU33982.1"/>
    <property type="molecule type" value="Genomic_DNA"/>
</dbReference>
<dbReference type="InterPro" id="IPR042001">
    <property type="entry name" value="Sortase_F"/>
</dbReference>
<accession>A0A4Q7Y9Z4</accession>
<dbReference type="Pfam" id="PF04203">
    <property type="entry name" value="Sortase"/>
    <property type="match status" value="1"/>
</dbReference>
<proteinExistence type="predicted"/>
<evidence type="ECO:0000256" key="3">
    <source>
        <dbReference type="SAM" id="Phobius"/>
    </source>
</evidence>
<protein>
    <submittedName>
        <fullName evidence="4">Sortase family protein</fullName>
    </submittedName>
</protein>
<feature type="compositionally biased region" description="Polar residues" evidence="2">
    <location>
        <begin position="1"/>
        <end position="13"/>
    </location>
</feature>
<keyword evidence="3" id="KW-0472">Membrane</keyword>
<gene>
    <name evidence="4" type="ORF">BKA19_3731</name>
</gene>
<name>A0A4Q7Y9Z4_9ACTN</name>
<feature type="region of interest" description="Disordered" evidence="2">
    <location>
        <begin position="1"/>
        <end position="35"/>
    </location>
</feature>
<comment type="caution">
    <text evidence="4">The sequence shown here is derived from an EMBL/GenBank/DDBJ whole genome shotgun (WGS) entry which is preliminary data.</text>
</comment>
<dbReference type="CDD" id="cd05829">
    <property type="entry name" value="Sortase_F"/>
    <property type="match status" value="1"/>
</dbReference>
<dbReference type="AlphaFoldDB" id="A0A4Q7Y9Z4"/>
<dbReference type="Proteomes" id="UP000292507">
    <property type="component" value="Unassembled WGS sequence"/>
</dbReference>
<dbReference type="SUPFAM" id="SSF63817">
    <property type="entry name" value="Sortase"/>
    <property type="match status" value="1"/>
</dbReference>